<dbReference type="EMBL" id="CP001698">
    <property type="protein sequence ID" value="ADN02482.1"/>
    <property type="molecule type" value="Genomic_DNA"/>
</dbReference>
<dbReference type="SUPFAM" id="SSF48498">
    <property type="entry name" value="Tetracyclin repressor-like, C-terminal domain"/>
    <property type="match status" value="1"/>
</dbReference>
<evidence type="ECO:0000256" key="1">
    <source>
        <dbReference type="ARBA" id="ARBA00023125"/>
    </source>
</evidence>
<dbReference type="PANTHER" id="PTHR30055">
    <property type="entry name" value="HTH-TYPE TRANSCRIPTIONAL REGULATOR RUTR"/>
    <property type="match status" value="1"/>
</dbReference>
<evidence type="ECO:0000313" key="4">
    <source>
        <dbReference type="EMBL" id="ADN02482.1"/>
    </source>
</evidence>
<feature type="domain" description="HTH tetR-type" evidence="3">
    <location>
        <begin position="14"/>
        <end position="74"/>
    </location>
</feature>
<dbReference type="GO" id="GO:0003700">
    <property type="term" value="F:DNA-binding transcription factor activity"/>
    <property type="evidence" value="ECO:0007669"/>
    <property type="project" value="TreeGrafter"/>
</dbReference>
<reference key="1">
    <citation type="submission" date="2009-08" db="EMBL/GenBank/DDBJ databases">
        <title>The genome sequence of Spirochaeta thermophila DSM6192.</title>
        <authorList>
            <person name="Angelov A."/>
            <person name="Mientus M."/>
            <person name="Wittenberg S."/>
            <person name="Lehmann R."/>
            <person name="Liesegang H."/>
            <person name="Daniel R."/>
            <person name="Liebl W."/>
        </authorList>
    </citation>
    <scope>NUCLEOTIDE SEQUENCE</scope>
    <source>
        <strain>DSM 6192</strain>
    </source>
</reference>
<evidence type="ECO:0000259" key="3">
    <source>
        <dbReference type="PROSITE" id="PS50977"/>
    </source>
</evidence>
<organism evidence="4 5">
    <name type="scientific">Winmispira thermophila (strain ATCC 49972 / DSM 6192 / RI 19.B1)</name>
    <name type="common">Spirochaeta thermophila</name>
    <dbReference type="NCBI Taxonomy" id="665571"/>
    <lineage>
        <taxon>Bacteria</taxon>
        <taxon>Pseudomonadati</taxon>
        <taxon>Spirochaetota</taxon>
        <taxon>Spirochaetia</taxon>
        <taxon>Winmispirales</taxon>
        <taxon>Winmispiraceae</taxon>
        <taxon>Winmispira</taxon>
    </lineage>
</organism>
<evidence type="ECO:0000313" key="5">
    <source>
        <dbReference type="Proteomes" id="UP000001296"/>
    </source>
</evidence>
<dbReference type="Pfam" id="PF00440">
    <property type="entry name" value="TetR_N"/>
    <property type="match status" value="1"/>
</dbReference>
<dbReference type="Gene3D" id="1.10.10.60">
    <property type="entry name" value="Homeodomain-like"/>
    <property type="match status" value="1"/>
</dbReference>
<sequence length="218" mass="24320">MSPRDREENTRIRDERREQILSGALEVFIQKGYTATKIHEIAAVAGISHGLVYHYFRSKEEIYAELVGRLVRSTEATARVAHESGDPRSTLLRVLDLMLQGMEKEPAYYILAAQIMLMAEALPSQANDIFRSGMESARAVAAVIAEGQRTGCFREGDPLQHFVLLYSAITGLAITRNTSLKMGGEPVTVDAATLLRLIESRRSTEEPRTERSLEQTPE</sequence>
<keyword evidence="1 2" id="KW-0238">DNA-binding</keyword>
<dbReference type="PROSITE" id="PS50977">
    <property type="entry name" value="HTH_TETR_2"/>
    <property type="match status" value="1"/>
</dbReference>
<dbReference type="PANTHER" id="PTHR30055:SF229">
    <property type="entry name" value="HTH-TYPE TRANSCRIPTIONAL REPRESSOR RV1474C"/>
    <property type="match status" value="1"/>
</dbReference>
<proteinExistence type="predicted"/>
<dbReference type="InterPro" id="IPR009057">
    <property type="entry name" value="Homeodomain-like_sf"/>
</dbReference>
<dbReference type="InterPro" id="IPR050109">
    <property type="entry name" value="HTH-type_TetR-like_transc_reg"/>
</dbReference>
<evidence type="ECO:0000256" key="2">
    <source>
        <dbReference type="PROSITE-ProRule" id="PRU00335"/>
    </source>
</evidence>
<feature type="DNA-binding region" description="H-T-H motif" evidence="2">
    <location>
        <begin position="37"/>
        <end position="56"/>
    </location>
</feature>
<dbReference type="HOGENOM" id="CLU_069356_12_2_12"/>
<accession>E0RTV7</accession>
<dbReference type="InterPro" id="IPR036271">
    <property type="entry name" value="Tet_transcr_reg_TetR-rel_C_sf"/>
</dbReference>
<gene>
    <name evidence="4" type="ordered locus">STHERM_c15420</name>
</gene>
<dbReference type="Proteomes" id="UP000001296">
    <property type="component" value="Chromosome"/>
</dbReference>
<dbReference type="InterPro" id="IPR001647">
    <property type="entry name" value="HTH_TetR"/>
</dbReference>
<reference evidence="4 5" key="2">
    <citation type="journal article" date="2010" name="J. Bacteriol.">
        <title>Genome sequence of the polysaccharide-degrading, thermophilic anaerobe Spirochaeta thermophila DSM 6192.</title>
        <authorList>
            <person name="Angelov A."/>
            <person name="Liebl S."/>
            <person name="Ballschmiter M."/>
            <person name="Bomeke M."/>
            <person name="Lehmann R."/>
            <person name="Liesegang H."/>
            <person name="Daniel R."/>
            <person name="Liebl W."/>
        </authorList>
    </citation>
    <scope>NUCLEOTIDE SEQUENCE [LARGE SCALE GENOMIC DNA]</scope>
    <source>
        <strain evidence="5">ATCC 49972 / DSM 6192 / RI 19.B1</strain>
    </source>
</reference>
<name>E0RTV7_WINT6</name>
<dbReference type="PRINTS" id="PR00455">
    <property type="entry name" value="HTHTETR"/>
</dbReference>
<dbReference type="eggNOG" id="COG1309">
    <property type="taxonomic scope" value="Bacteria"/>
</dbReference>
<dbReference type="KEGG" id="sta:STHERM_c15420"/>
<dbReference type="GO" id="GO:0000976">
    <property type="term" value="F:transcription cis-regulatory region binding"/>
    <property type="evidence" value="ECO:0007669"/>
    <property type="project" value="TreeGrafter"/>
</dbReference>
<protein>
    <submittedName>
        <fullName evidence="4">Transcriptional regulator</fullName>
    </submittedName>
</protein>
<dbReference type="RefSeq" id="WP_013314322.1">
    <property type="nucleotide sequence ID" value="NC_014484.1"/>
</dbReference>
<dbReference type="Gene3D" id="1.10.357.10">
    <property type="entry name" value="Tetracycline Repressor, domain 2"/>
    <property type="match status" value="1"/>
</dbReference>
<dbReference type="PaxDb" id="665571-STHERM_c15420"/>
<dbReference type="SUPFAM" id="SSF46689">
    <property type="entry name" value="Homeodomain-like"/>
    <property type="match status" value="1"/>
</dbReference>
<dbReference type="AlphaFoldDB" id="E0RTV7"/>